<dbReference type="Pfam" id="PF07884">
    <property type="entry name" value="VKOR"/>
    <property type="match status" value="1"/>
</dbReference>
<feature type="transmembrane region" description="Helical" evidence="10">
    <location>
        <begin position="96"/>
        <end position="117"/>
    </location>
</feature>
<evidence type="ECO:0000256" key="10">
    <source>
        <dbReference type="SAM" id="Phobius"/>
    </source>
</evidence>
<evidence type="ECO:0000256" key="9">
    <source>
        <dbReference type="ARBA" id="ARBA00023284"/>
    </source>
</evidence>
<evidence type="ECO:0000256" key="1">
    <source>
        <dbReference type="ARBA" id="ARBA00004141"/>
    </source>
</evidence>
<keyword evidence="6" id="KW-0560">Oxidoreductase</keyword>
<dbReference type="InterPro" id="IPR038354">
    <property type="entry name" value="VKOR_sf"/>
</dbReference>
<protein>
    <submittedName>
        <fullName evidence="12">Unannotated protein</fullName>
    </submittedName>
</protein>
<keyword evidence="7 10" id="KW-0472">Membrane</keyword>
<evidence type="ECO:0000256" key="7">
    <source>
        <dbReference type="ARBA" id="ARBA00023136"/>
    </source>
</evidence>
<sequence length="185" mass="20147">MNNKIASTTLGWLLSVGGVVGWFSSFILTVDKIKILENPSYVSSCNINSVLACGNIVTTDQASFFGFPNSLIGVSSFPVLVLIGVLSLAGIQVSKWMFQVIAIISGLATLFVSWLAFQSIYVIEILCPYCIVVWGMTVPIFFLTTRDLLKKSRNSTLKSLSVLTGFLTLGWFLVVGSAIFLQFVI</sequence>
<feature type="transmembrane region" description="Helical" evidence="10">
    <location>
        <begin position="12"/>
        <end position="30"/>
    </location>
</feature>
<dbReference type="SMART" id="SM00756">
    <property type="entry name" value="VKc"/>
    <property type="match status" value="1"/>
</dbReference>
<keyword evidence="9" id="KW-0676">Redox-active center</keyword>
<keyword evidence="3 10" id="KW-0812">Transmembrane</keyword>
<keyword evidence="5 10" id="KW-1133">Transmembrane helix</keyword>
<feature type="transmembrane region" description="Helical" evidence="10">
    <location>
        <begin position="163"/>
        <end position="184"/>
    </location>
</feature>
<organism evidence="12">
    <name type="scientific">freshwater metagenome</name>
    <dbReference type="NCBI Taxonomy" id="449393"/>
    <lineage>
        <taxon>unclassified sequences</taxon>
        <taxon>metagenomes</taxon>
        <taxon>ecological metagenomes</taxon>
    </lineage>
</organism>
<name>A0A6J6E6D0_9ZZZZ</name>
<evidence type="ECO:0000256" key="3">
    <source>
        <dbReference type="ARBA" id="ARBA00022692"/>
    </source>
</evidence>
<dbReference type="AlphaFoldDB" id="A0A6J6E6D0"/>
<comment type="similarity">
    <text evidence="2">Belongs to the VKOR family.</text>
</comment>
<dbReference type="GO" id="GO:0016491">
    <property type="term" value="F:oxidoreductase activity"/>
    <property type="evidence" value="ECO:0007669"/>
    <property type="project" value="UniProtKB-KW"/>
</dbReference>
<feature type="transmembrane region" description="Helical" evidence="10">
    <location>
        <begin position="123"/>
        <end position="143"/>
    </location>
</feature>
<dbReference type="InterPro" id="IPR012932">
    <property type="entry name" value="VKOR"/>
</dbReference>
<evidence type="ECO:0000256" key="2">
    <source>
        <dbReference type="ARBA" id="ARBA00006214"/>
    </source>
</evidence>
<evidence type="ECO:0000256" key="6">
    <source>
        <dbReference type="ARBA" id="ARBA00023002"/>
    </source>
</evidence>
<dbReference type="GO" id="GO:0048038">
    <property type="term" value="F:quinone binding"/>
    <property type="evidence" value="ECO:0007669"/>
    <property type="project" value="UniProtKB-KW"/>
</dbReference>
<dbReference type="CDD" id="cd12922">
    <property type="entry name" value="VKOR_5"/>
    <property type="match status" value="1"/>
</dbReference>
<evidence type="ECO:0000259" key="11">
    <source>
        <dbReference type="SMART" id="SM00756"/>
    </source>
</evidence>
<keyword evidence="4" id="KW-0874">Quinone</keyword>
<keyword evidence="8" id="KW-1015">Disulfide bond</keyword>
<dbReference type="InterPro" id="IPR041714">
    <property type="entry name" value="VKOR_Actinobacteria"/>
</dbReference>
<dbReference type="Gene3D" id="1.20.1440.130">
    <property type="entry name" value="VKOR domain"/>
    <property type="match status" value="1"/>
</dbReference>
<feature type="transmembrane region" description="Helical" evidence="10">
    <location>
        <begin position="70"/>
        <end position="89"/>
    </location>
</feature>
<dbReference type="GO" id="GO:0016020">
    <property type="term" value="C:membrane"/>
    <property type="evidence" value="ECO:0007669"/>
    <property type="project" value="UniProtKB-SubCell"/>
</dbReference>
<reference evidence="12" key="1">
    <citation type="submission" date="2020-05" db="EMBL/GenBank/DDBJ databases">
        <authorList>
            <person name="Chiriac C."/>
            <person name="Salcher M."/>
            <person name="Ghai R."/>
            <person name="Kavagutti S V."/>
        </authorList>
    </citation>
    <scope>NUCLEOTIDE SEQUENCE</scope>
</reference>
<evidence type="ECO:0000256" key="5">
    <source>
        <dbReference type="ARBA" id="ARBA00022989"/>
    </source>
</evidence>
<proteinExistence type="inferred from homology"/>
<accession>A0A6J6E6D0</accession>
<evidence type="ECO:0000256" key="4">
    <source>
        <dbReference type="ARBA" id="ARBA00022719"/>
    </source>
</evidence>
<feature type="domain" description="Vitamin K epoxide reductase" evidence="11">
    <location>
        <begin position="7"/>
        <end position="148"/>
    </location>
</feature>
<comment type="subcellular location">
    <subcellularLocation>
        <location evidence="1">Membrane</location>
        <topology evidence="1">Multi-pass membrane protein</topology>
    </subcellularLocation>
</comment>
<evidence type="ECO:0000313" key="12">
    <source>
        <dbReference type="EMBL" id="CAB4571697.1"/>
    </source>
</evidence>
<gene>
    <name evidence="12" type="ORF">UFOPK1740_00284</name>
</gene>
<evidence type="ECO:0000256" key="8">
    <source>
        <dbReference type="ARBA" id="ARBA00023157"/>
    </source>
</evidence>
<dbReference type="EMBL" id="CAEZTU010000007">
    <property type="protein sequence ID" value="CAB4571697.1"/>
    <property type="molecule type" value="Genomic_DNA"/>
</dbReference>